<feature type="compositionally biased region" description="Low complexity" evidence="1">
    <location>
        <begin position="1"/>
        <end position="10"/>
    </location>
</feature>
<proteinExistence type="predicted"/>
<feature type="non-terminal residue" evidence="3">
    <location>
        <position position="1"/>
    </location>
</feature>
<feature type="region of interest" description="Disordered" evidence="1">
    <location>
        <begin position="1"/>
        <end position="29"/>
    </location>
</feature>
<dbReference type="CDD" id="cd05992">
    <property type="entry name" value="PB1"/>
    <property type="match status" value="1"/>
</dbReference>
<feature type="region of interest" description="Disordered" evidence="1">
    <location>
        <begin position="397"/>
        <end position="438"/>
    </location>
</feature>
<dbReference type="AlphaFoldDB" id="G0U568"/>
<feature type="region of interest" description="Disordered" evidence="1">
    <location>
        <begin position="341"/>
        <end position="369"/>
    </location>
</feature>
<dbReference type="VEuPathDB" id="TriTrypDB:TvY486_1000700"/>
<feature type="domain" description="PB1" evidence="2">
    <location>
        <begin position="67"/>
        <end position="161"/>
    </location>
</feature>
<name>G0U568_TRYVY</name>
<evidence type="ECO:0000313" key="3">
    <source>
        <dbReference type="EMBL" id="CCC51016.1"/>
    </source>
</evidence>
<reference evidence="3" key="1">
    <citation type="journal article" date="2012" name="Proc. Natl. Acad. Sci. U.S.A.">
        <title>Antigenic diversity is generated by distinct evolutionary mechanisms in African trypanosome species.</title>
        <authorList>
            <person name="Jackson A.P."/>
            <person name="Berry A."/>
            <person name="Aslett M."/>
            <person name="Allison H.C."/>
            <person name="Burton P."/>
            <person name="Vavrova-Anderson J."/>
            <person name="Brown R."/>
            <person name="Browne H."/>
            <person name="Corton N."/>
            <person name="Hauser H."/>
            <person name="Gamble J."/>
            <person name="Gilderthorp R."/>
            <person name="Marcello L."/>
            <person name="McQuillan J."/>
            <person name="Otto T.D."/>
            <person name="Quail M.A."/>
            <person name="Sanders M.J."/>
            <person name="van Tonder A."/>
            <person name="Ginger M.L."/>
            <person name="Field M.C."/>
            <person name="Barry J.D."/>
            <person name="Hertz-Fowler C."/>
            <person name="Berriman M."/>
        </authorList>
    </citation>
    <scope>NUCLEOTIDE SEQUENCE</scope>
    <source>
        <strain evidence="3">Y486</strain>
    </source>
</reference>
<protein>
    <recommendedName>
        <fullName evidence="2">PB1 domain-containing protein</fullName>
    </recommendedName>
</protein>
<organism evidence="3">
    <name type="scientific">Trypanosoma vivax (strain Y486)</name>
    <dbReference type="NCBI Taxonomy" id="1055687"/>
    <lineage>
        <taxon>Eukaryota</taxon>
        <taxon>Discoba</taxon>
        <taxon>Euglenozoa</taxon>
        <taxon>Kinetoplastea</taxon>
        <taxon>Metakinetoplastina</taxon>
        <taxon>Trypanosomatida</taxon>
        <taxon>Trypanosomatidae</taxon>
        <taxon>Trypanosoma</taxon>
        <taxon>Duttonella</taxon>
    </lineage>
</organism>
<dbReference type="PROSITE" id="PS51745">
    <property type="entry name" value="PB1"/>
    <property type="match status" value="1"/>
</dbReference>
<dbReference type="InterPro" id="IPR053793">
    <property type="entry name" value="PB1-like"/>
</dbReference>
<accession>G0U568</accession>
<feature type="region of interest" description="Disordered" evidence="1">
    <location>
        <begin position="482"/>
        <end position="510"/>
    </location>
</feature>
<evidence type="ECO:0000256" key="1">
    <source>
        <dbReference type="SAM" id="MobiDB-lite"/>
    </source>
</evidence>
<feature type="compositionally biased region" description="Low complexity" evidence="1">
    <location>
        <begin position="348"/>
        <end position="360"/>
    </location>
</feature>
<feature type="compositionally biased region" description="Low complexity" evidence="1">
    <location>
        <begin position="422"/>
        <end position="437"/>
    </location>
</feature>
<dbReference type="InterPro" id="IPR053026">
    <property type="entry name" value="CDC42_GEF"/>
</dbReference>
<dbReference type="SUPFAM" id="SSF54277">
    <property type="entry name" value="CAD &amp; PB1 domains"/>
    <property type="match status" value="1"/>
</dbReference>
<dbReference type="Pfam" id="PF00564">
    <property type="entry name" value="PB1"/>
    <property type="match status" value="1"/>
</dbReference>
<dbReference type="PANTHER" id="PTHR47339">
    <property type="entry name" value="CELL DIVISION CONTROL PROTEIN 24"/>
    <property type="match status" value="1"/>
</dbReference>
<dbReference type="PANTHER" id="PTHR47339:SF1">
    <property type="entry name" value="CELL DIVISION CONTROL PROTEIN 24"/>
    <property type="match status" value="1"/>
</dbReference>
<dbReference type="Gene3D" id="3.10.20.90">
    <property type="entry name" value="Phosphatidylinositol 3-kinase Catalytic Subunit, Chain A, domain 1"/>
    <property type="match status" value="1"/>
</dbReference>
<sequence length="535" mass="57517">PSVGGVSSSSQNGRCSSDPPFQSARGRVPLQEVTCMQDSSQPANRECVEDEGIPVKKDLGHLSTSSSLKLKVHFEAQLRVLRLPMPDKITFETIYNKVCDLCMQQVEMLPRPSGQKLRLRYQDAEGDCISLLTQDDWNAFVVEHAPSGLCGAKLEVYCDYPPVPHVHMHASSSLATPEEDSIAHAAMSVEEGLPTKCETAGNVVLKDPVSESKCISALSNRAVPRPQNLLRSRSAFAPHRGREALGKLSYTRRLSPFEIHSHGVKQTLLVDPESRRSRSVAGREAVRCCYKGEIQNRAFGCTPFSRGRSRVQISKMIVSTVASNASRRVNRLLPTSGEVKCARTGQKGAAPEPRGAARPATSAPSAEGPVAVAVAKEWKEDDTPLELDTVPSINTSMRSAASRPRVNGRGVVPAKKNGSNVAAAPAPTTRGGATRAPSFGGAVVDERREWSLDPSWVDDVPPVESGRASSPPSVACRVVKEAGKRGKSDTPTCTSPSINGVSTAGGASDTASMFRELQEANRRALKAALRRRQMK</sequence>
<gene>
    <name evidence="3" type="ORF">TVY486_1000700</name>
</gene>
<evidence type="ECO:0000259" key="2">
    <source>
        <dbReference type="PROSITE" id="PS51745"/>
    </source>
</evidence>
<dbReference type="InterPro" id="IPR000270">
    <property type="entry name" value="PB1_dom"/>
</dbReference>
<dbReference type="EMBL" id="HE573026">
    <property type="protein sequence ID" value="CCC51016.1"/>
    <property type="molecule type" value="Genomic_DNA"/>
</dbReference>
<dbReference type="SMART" id="SM00666">
    <property type="entry name" value="PB1"/>
    <property type="match status" value="1"/>
</dbReference>
<feature type="compositionally biased region" description="Polar residues" evidence="1">
    <location>
        <begin position="489"/>
        <end position="502"/>
    </location>
</feature>